<proteinExistence type="predicted"/>
<feature type="chain" id="PRO_5020869807" description="DUF3244 domain-containing protein" evidence="1">
    <location>
        <begin position="21"/>
        <end position="125"/>
    </location>
</feature>
<protein>
    <recommendedName>
        <fullName evidence="4">DUF3244 domain-containing protein</fullName>
    </recommendedName>
</protein>
<evidence type="ECO:0000256" key="1">
    <source>
        <dbReference type="SAM" id="SignalP"/>
    </source>
</evidence>
<dbReference type="AlphaFoldDB" id="A0A4U1BDG0"/>
<dbReference type="Proteomes" id="UP000305675">
    <property type="component" value="Unassembled WGS sequence"/>
</dbReference>
<dbReference type="RefSeq" id="WP_136865355.1">
    <property type="nucleotide sequence ID" value="NZ_SWCJ01000028.1"/>
</dbReference>
<accession>A0A4U1BDG0</accession>
<feature type="signal peptide" evidence="1">
    <location>
        <begin position="1"/>
        <end position="20"/>
    </location>
</feature>
<sequence length="125" mass="14210">MMKLKIFCLLTLWAHCCAFSATSFEVDAVVVDSGSKLVFPTVRISTEGQRETSVVDDCRYSVLLTKPEDAMVQLEAQLSCDQEDDFYQMELPIMVVDELGGDVDYELVDEQNAVWRYSVSLRRIL</sequence>
<dbReference type="OrthoDB" id="5818824at2"/>
<evidence type="ECO:0000313" key="2">
    <source>
        <dbReference type="EMBL" id="TKB49157.1"/>
    </source>
</evidence>
<organism evidence="2 3">
    <name type="scientific">Ferrimonas aestuarii</name>
    <dbReference type="NCBI Taxonomy" id="2569539"/>
    <lineage>
        <taxon>Bacteria</taxon>
        <taxon>Pseudomonadati</taxon>
        <taxon>Pseudomonadota</taxon>
        <taxon>Gammaproteobacteria</taxon>
        <taxon>Alteromonadales</taxon>
        <taxon>Ferrimonadaceae</taxon>
        <taxon>Ferrimonas</taxon>
    </lineage>
</organism>
<gene>
    <name evidence="2" type="ORF">FCL42_20860</name>
</gene>
<comment type="caution">
    <text evidence="2">The sequence shown here is derived from an EMBL/GenBank/DDBJ whole genome shotgun (WGS) entry which is preliminary data.</text>
</comment>
<evidence type="ECO:0000313" key="3">
    <source>
        <dbReference type="Proteomes" id="UP000305675"/>
    </source>
</evidence>
<evidence type="ECO:0008006" key="4">
    <source>
        <dbReference type="Google" id="ProtNLM"/>
    </source>
</evidence>
<keyword evidence="3" id="KW-1185">Reference proteome</keyword>
<name>A0A4U1BDG0_9GAMM</name>
<dbReference type="EMBL" id="SWCJ01000028">
    <property type="protein sequence ID" value="TKB49157.1"/>
    <property type="molecule type" value="Genomic_DNA"/>
</dbReference>
<keyword evidence="1" id="KW-0732">Signal</keyword>
<reference evidence="2 3" key="1">
    <citation type="submission" date="2019-04" db="EMBL/GenBank/DDBJ databases">
        <authorList>
            <person name="Hwang J.C."/>
        </authorList>
    </citation>
    <scope>NUCLEOTIDE SEQUENCE [LARGE SCALE GENOMIC DNA]</scope>
    <source>
        <strain evidence="2 3">IMCC35002</strain>
    </source>
</reference>